<dbReference type="InterPro" id="IPR004843">
    <property type="entry name" value="Calcineurin-like_PHP"/>
</dbReference>
<keyword evidence="3" id="KW-0269">Exonuclease</keyword>
<dbReference type="OMA" id="FVYAMKW"/>
<keyword evidence="3" id="KW-0540">Nuclease</keyword>
<sequence>MGTDFSFVHCADLHLGSRFYAVTEENPGLGKRLYDSVFRSFSRIVELAKERADFMVISGDVYDDTNQTPRTRLFFCEKMREFGKPCFIVRGNHDFKTSWDGSIAYPDNVRMLEGPDDRIVMNIGGREVEIIGSSYTTMHTSENLAAGMHGTPGMFTIGMVHCSVDGYSDNADYAPCRLSDMIGKDIQYWALGHIHKRAVLKESDPCIVYPGNIQGRSPNETGKKGCYLVSVTGDSMEKEFVPTQEVLWKSVKADITWKKDVSQLVDSVIPECPEGSVVCLTFVGRGPLNHVVRSDPEGIAAAIAERAKCSTDVRGIETRPDADLEAAAQGKTLVSGVLRTAKRYSELSDSELLDLLCPEGPASDMRPYLQYYAERGELRRMVDDAALALVDRIWEGGR</sequence>
<dbReference type="InterPro" id="IPR029052">
    <property type="entry name" value="Metallo-depent_PP-like"/>
</dbReference>
<proteinExistence type="predicted"/>
<dbReference type="AlphaFoldDB" id="A0A3G3IH17"/>
<evidence type="ECO:0000259" key="2">
    <source>
        <dbReference type="Pfam" id="PF00149"/>
    </source>
</evidence>
<dbReference type="SUPFAM" id="SSF56300">
    <property type="entry name" value="Metallo-dependent phosphatases"/>
    <property type="match status" value="1"/>
</dbReference>
<evidence type="ECO:0000313" key="3">
    <source>
        <dbReference type="EMBL" id="AYQ55126.1"/>
    </source>
</evidence>
<dbReference type="PANTHER" id="PTHR30337:SF7">
    <property type="entry name" value="PHOSPHOESTERASE"/>
    <property type="match status" value="1"/>
</dbReference>
<evidence type="ECO:0000313" key="4">
    <source>
        <dbReference type="Proteomes" id="UP000273278"/>
    </source>
</evidence>
<dbReference type="PANTHER" id="PTHR30337">
    <property type="entry name" value="COMPONENT OF ATP-DEPENDENT DSDNA EXONUCLEASE"/>
    <property type="match status" value="1"/>
</dbReference>
<dbReference type="GO" id="GO:0004527">
    <property type="term" value="F:exonuclease activity"/>
    <property type="evidence" value="ECO:0007669"/>
    <property type="project" value="UniProtKB-KW"/>
</dbReference>
<dbReference type="InterPro" id="IPR041796">
    <property type="entry name" value="Mre11_N"/>
</dbReference>
<protein>
    <submittedName>
        <fullName evidence="3">DNA repair exonuclease</fullName>
    </submittedName>
</protein>
<reference evidence="3 4" key="1">
    <citation type="submission" date="2016-10" db="EMBL/GenBank/DDBJ databases">
        <title>Complete genome of the TMA-utilizing, human hosted archaeon Methanomethylophilus alvus Gen. nov, sp. nov., strain Mx-05, derived from a pure culture.</title>
        <authorList>
            <person name="Brugere J.-F."/>
            <person name="Ben Hania W."/>
            <person name="Chaudhary P.P."/>
            <person name="Gaci N."/>
            <person name="Borrel G."/>
            <person name="Cao Van Tuat L."/>
            <person name="Fardeau M.-L."/>
            <person name="Harris H.M.B."/>
            <person name="O'Toole P.W."/>
            <person name="Ollivier B."/>
        </authorList>
    </citation>
    <scope>NUCLEOTIDE SEQUENCE [LARGE SCALE GENOMIC DNA]</scope>
    <source>
        <strain evidence="3 4">Mx-05</strain>
    </source>
</reference>
<dbReference type="Proteomes" id="UP000273278">
    <property type="component" value="Chromosome"/>
</dbReference>
<dbReference type="RefSeq" id="WP_015504867.1">
    <property type="nucleotide sequence ID" value="NZ_CAYARL010000026.1"/>
</dbReference>
<feature type="domain" description="Calcineurin-like phosphoesterase" evidence="2">
    <location>
        <begin position="6"/>
        <end position="196"/>
    </location>
</feature>
<evidence type="ECO:0000256" key="1">
    <source>
        <dbReference type="ARBA" id="ARBA00022801"/>
    </source>
</evidence>
<name>A0A3G3IH17_9ARCH</name>
<dbReference type="InterPro" id="IPR050535">
    <property type="entry name" value="DNA_Repair-Maintenance_Comp"/>
</dbReference>
<gene>
    <name evidence="3" type="ORF">BKD89_04825</name>
</gene>
<dbReference type="Pfam" id="PF00149">
    <property type="entry name" value="Metallophos"/>
    <property type="match status" value="1"/>
</dbReference>
<dbReference type="EMBL" id="CP017686">
    <property type="protein sequence ID" value="AYQ55126.1"/>
    <property type="molecule type" value="Genomic_DNA"/>
</dbReference>
<dbReference type="CDD" id="cd00840">
    <property type="entry name" value="MPP_Mre11_N"/>
    <property type="match status" value="1"/>
</dbReference>
<dbReference type="Gene3D" id="3.60.21.10">
    <property type="match status" value="1"/>
</dbReference>
<keyword evidence="1" id="KW-0378">Hydrolase</keyword>
<accession>A0A3G3IH17</accession>
<dbReference type="GeneID" id="41321765"/>
<organism evidence="3 4">
    <name type="scientific">Methanomethylophilus alvi</name>
    <dbReference type="NCBI Taxonomy" id="1291540"/>
    <lineage>
        <taxon>Archaea</taxon>
        <taxon>Methanobacteriati</taxon>
        <taxon>Thermoplasmatota</taxon>
        <taxon>Thermoplasmata</taxon>
        <taxon>Methanomassiliicoccales</taxon>
        <taxon>Methanomethylophilaceae</taxon>
        <taxon>Methanomethylophilus</taxon>
    </lineage>
</organism>